<comment type="caution">
    <text evidence="4">The sequence shown here is derived from an EMBL/GenBank/DDBJ whole genome shotgun (WGS) entry which is preliminary data.</text>
</comment>
<gene>
    <name evidence="3" type="ORF">SGQ18_09655</name>
    <name evidence="4" type="ORF">SGQ44_07835</name>
</gene>
<evidence type="ECO:0000313" key="3">
    <source>
        <dbReference type="EMBL" id="MDX6182425.1"/>
    </source>
</evidence>
<sequence length="301" mass="34524">MEEVHTKYSNEELLKSLPNFTSNYAEVNNTKLHYVKGGKGEPLILIPGYPETWWSYHKIMPTLAEKYCIIVVEMRGMGSSDKPLFGYDKKNMAKDIYELILQLGYEKVYIAGHDIGAHIAFSFASNFTQATSKLILLDTPHPDTGMYQLPMLPILGASYIYPWWLAFNQVEDIPEQLLEGRMEILIEWLYKKLLINYNSVSDFDKAVYAYAYNSKDAIRASNAWYQAFPIDIEDSKNYKKIAMPVLGIGGSGYEMLKISLESTTTDYKLHKIYECGHFILAEKPQQTVNIIMQFLGETKNQ</sequence>
<dbReference type="AlphaFoldDB" id="A0AAJ2SD64"/>
<name>A0AAJ2SD64_9FLAO</name>
<organism evidence="4 5">
    <name type="scientific">Flavobacterium flavipigmentatum</name>
    <dbReference type="NCBI Taxonomy" id="2893884"/>
    <lineage>
        <taxon>Bacteria</taxon>
        <taxon>Pseudomonadati</taxon>
        <taxon>Bacteroidota</taxon>
        <taxon>Flavobacteriia</taxon>
        <taxon>Flavobacteriales</taxon>
        <taxon>Flavobacteriaceae</taxon>
        <taxon>Flavobacterium</taxon>
    </lineage>
</organism>
<dbReference type="RefSeq" id="WP_229974891.1">
    <property type="nucleotide sequence ID" value="NZ_CP087133.1"/>
</dbReference>
<dbReference type="Proteomes" id="UP001278738">
    <property type="component" value="Unassembled WGS sequence"/>
</dbReference>
<keyword evidence="6" id="KW-1185">Reference proteome</keyword>
<dbReference type="SUPFAM" id="SSF53474">
    <property type="entry name" value="alpha/beta-Hydrolases"/>
    <property type="match status" value="1"/>
</dbReference>
<keyword evidence="1 4" id="KW-0378">Hydrolase</keyword>
<evidence type="ECO:0000256" key="1">
    <source>
        <dbReference type="ARBA" id="ARBA00022801"/>
    </source>
</evidence>
<evidence type="ECO:0000313" key="5">
    <source>
        <dbReference type="Proteomes" id="UP001270053"/>
    </source>
</evidence>
<dbReference type="InterPro" id="IPR000073">
    <property type="entry name" value="AB_hydrolase_1"/>
</dbReference>
<evidence type="ECO:0000313" key="4">
    <source>
        <dbReference type="EMBL" id="MDX6185662.1"/>
    </source>
</evidence>
<dbReference type="Gene3D" id="3.40.50.1820">
    <property type="entry name" value="alpha/beta hydrolase"/>
    <property type="match status" value="1"/>
</dbReference>
<evidence type="ECO:0000313" key="6">
    <source>
        <dbReference type="Proteomes" id="UP001278738"/>
    </source>
</evidence>
<dbReference type="Proteomes" id="UP001270053">
    <property type="component" value="Unassembled WGS sequence"/>
</dbReference>
<dbReference type="InterPro" id="IPR029058">
    <property type="entry name" value="AB_hydrolase_fold"/>
</dbReference>
<accession>A0AAJ2SD64</accession>
<reference evidence="4 6" key="1">
    <citation type="submission" date="2023-11" db="EMBL/GenBank/DDBJ databases">
        <title>Unpublished Manusciprt.</title>
        <authorList>
            <person name="Saticioglu I.B."/>
            <person name="Ay H."/>
            <person name="Ajmi N."/>
            <person name="Altun S."/>
            <person name="Duman M."/>
        </authorList>
    </citation>
    <scope>NUCLEOTIDE SEQUENCE</scope>
    <source>
        <strain evidence="3 6">Fl-33</strain>
        <strain evidence="4">Fl-77</strain>
    </source>
</reference>
<protein>
    <submittedName>
        <fullName evidence="4">Alpha/beta hydrolase</fullName>
    </submittedName>
</protein>
<proteinExistence type="predicted"/>
<dbReference type="PANTHER" id="PTHR43329">
    <property type="entry name" value="EPOXIDE HYDROLASE"/>
    <property type="match status" value="1"/>
</dbReference>
<evidence type="ECO:0000259" key="2">
    <source>
        <dbReference type="Pfam" id="PF00561"/>
    </source>
</evidence>
<dbReference type="PRINTS" id="PR00412">
    <property type="entry name" value="EPOXHYDRLASE"/>
</dbReference>
<dbReference type="EMBL" id="JAWXVG010000003">
    <property type="protein sequence ID" value="MDX6182425.1"/>
    <property type="molecule type" value="Genomic_DNA"/>
</dbReference>
<dbReference type="Pfam" id="PF00561">
    <property type="entry name" value="Abhydrolase_1"/>
    <property type="match status" value="1"/>
</dbReference>
<feature type="domain" description="AB hydrolase-1" evidence="2">
    <location>
        <begin position="42"/>
        <end position="149"/>
    </location>
</feature>
<dbReference type="EMBL" id="JAWXVH010000003">
    <property type="protein sequence ID" value="MDX6185662.1"/>
    <property type="molecule type" value="Genomic_DNA"/>
</dbReference>
<dbReference type="InterPro" id="IPR000639">
    <property type="entry name" value="Epox_hydrolase-like"/>
</dbReference>
<dbReference type="GO" id="GO:0016787">
    <property type="term" value="F:hydrolase activity"/>
    <property type="evidence" value="ECO:0007669"/>
    <property type="project" value="UniProtKB-KW"/>
</dbReference>